<name>A0A0X3PJ76_SCHSO</name>
<organism evidence="3">
    <name type="scientific">Schistocephalus solidus</name>
    <name type="common">Tapeworm</name>
    <dbReference type="NCBI Taxonomy" id="70667"/>
    <lineage>
        <taxon>Eukaryota</taxon>
        <taxon>Metazoa</taxon>
        <taxon>Spiralia</taxon>
        <taxon>Lophotrochozoa</taxon>
        <taxon>Platyhelminthes</taxon>
        <taxon>Cestoda</taxon>
        <taxon>Eucestoda</taxon>
        <taxon>Diphyllobothriidea</taxon>
        <taxon>Diphyllobothriidae</taxon>
        <taxon>Schistocephalus</taxon>
    </lineage>
</organism>
<dbReference type="SUPFAM" id="SSF50978">
    <property type="entry name" value="WD40 repeat-like"/>
    <property type="match status" value="1"/>
</dbReference>
<dbReference type="InterPro" id="IPR015943">
    <property type="entry name" value="WD40/YVTN_repeat-like_dom_sf"/>
</dbReference>
<dbReference type="AlphaFoldDB" id="A0A0X3PJ76"/>
<dbReference type="InterPro" id="IPR036322">
    <property type="entry name" value="WD40_repeat_dom_sf"/>
</dbReference>
<dbReference type="EMBL" id="GEEE01005316">
    <property type="protein sequence ID" value="JAP57909.1"/>
    <property type="molecule type" value="Transcribed_RNA"/>
</dbReference>
<protein>
    <submittedName>
        <fullName evidence="3">WD repeat-containing protein 89</fullName>
    </submittedName>
</protein>
<dbReference type="EMBL" id="GEEE01008237">
    <property type="protein sequence ID" value="JAP54988.1"/>
    <property type="molecule type" value="Transcribed_RNA"/>
</dbReference>
<gene>
    <name evidence="3" type="primary">WDR89</name>
    <name evidence="3" type="ORF">TR149287</name>
</gene>
<sequence length="368" mass="41320">MFRCSHKCYFKDHAFLAAIHSVESILAASDDHFVLLDIKTLRQSVHRRSTPGRLVSVDAAPFTNRFISCTESGVVSLLDLQSKNCEVISSRPGSENLPRPTSFTCCAIDPKSRYLCAGTDSVDDHSLSKKRQKLDGDEPRAHILVWDIRRLTEPLSVFSDIHSDCITHLSFDDTSRLLSSSEDGLVCFSDIGASPDDALLQVFNAEAPINYCGWLSPDKAADSGVYSLSNMRLKFQCWPWVPPEAEVTTTVDEVWRKLKRTYHDKTLLSAVRLPDTFARLSAEREIPEWPEYPVICMLSTADDRYNLRVSLLRPGTSTYLASHAMQSKTTDTKSDIFYAAFLDSEPRHILAVGRHSVHHLRLNISGEL</sequence>
<dbReference type="Gene3D" id="2.130.10.10">
    <property type="entry name" value="YVTN repeat-like/Quinoprotein amine dehydrogenase"/>
    <property type="match status" value="1"/>
</dbReference>
<accession>A0A0X3PJ76</accession>
<evidence type="ECO:0000256" key="1">
    <source>
        <dbReference type="ARBA" id="ARBA00022574"/>
    </source>
</evidence>
<keyword evidence="2" id="KW-0677">Repeat</keyword>
<evidence type="ECO:0000313" key="3">
    <source>
        <dbReference type="EMBL" id="JAP51718.1"/>
    </source>
</evidence>
<dbReference type="InterPro" id="IPR039328">
    <property type="entry name" value="WDR89"/>
</dbReference>
<dbReference type="EMBL" id="GEEE01011507">
    <property type="protein sequence ID" value="JAP51718.1"/>
    <property type="molecule type" value="Transcribed_RNA"/>
</dbReference>
<reference evidence="3" key="1">
    <citation type="submission" date="2016-01" db="EMBL/GenBank/DDBJ databases">
        <title>Reference transcriptome for the parasite Schistocephalus solidus: insights into the molecular evolution of parasitism.</title>
        <authorList>
            <person name="Hebert F.O."/>
            <person name="Grambauer S."/>
            <person name="Barber I."/>
            <person name="Landry C.R."/>
            <person name="Aubin-Horth N."/>
        </authorList>
    </citation>
    <scope>NUCLEOTIDE SEQUENCE</scope>
</reference>
<dbReference type="PANTHER" id="PTHR22889:SF0">
    <property type="entry name" value="WD REPEAT-CONTAINING PROTEIN 89"/>
    <property type="match status" value="1"/>
</dbReference>
<evidence type="ECO:0000256" key="2">
    <source>
        <dbReference type="ARBA" id="ARBA00022737"/>
    </source>
</evidence>
<proteinExistence type="predicted"/>
<dbReference type="PANTHER" id="PTHR22889">
    <property type="entry name" value="WD REPEAT-CONTAINING PROTEIN 89"/>
    <property type="match status" value="1"/>
</dbReference>
<keyword evidence="1" id="KW-0853">WD repeat</keyword>